<keyword evidence="2" id="KW-1185">Reference proteome</keyword>
<accession>A0A1H3Z110</accession>
<dbReference type="RefSeq" id="WP_092563159.1">
    <property type="nucleotide sequence ID" value="NZ_FNQV01000005.1"/>
</dbReference>
<organism evidence="1 2">
    <name type="scientific">Bowdeniella nasicola</name>
    <dbReference type="NCBI Taxonomy" id="208480"/>
    <lineage>
        <taxon>Bacteria</taxon>
        <taxon>Bacillati</taxon>
        <taxon>Actinomycetota</taxon>
        <taxon>Actinomycetes</taxon>
        <taxon>Actinomycetales</taxon>
        <taxon>Actinomycetaceae</taxon>
        <taxon>Bowdeniella</taxon>
    </lineage>
</organism>
<dbReference type="EMBL" id="FNQV01000005">
    <property type="protein sequence ID" value="SEA17002.1"/>
    <property type="molecule type" value="Genomic_DNA"/>
</dbReference>
<dbReference type="Proteomes" id="UP000199288">
    <property type="component" value="Unassembled WGS sequence"/>
</dbReference>
<gene>
    <name evidence="1" type="ORF">SAMN02910418_01051</name>
</gene>
<evidence type="ECO:0008006" key="3">
    <source>
        <dbReference type="Google" id="ProtNLM"/>
    </source>
</evidence>
<protein>
    <recommendedName>
        <fullName evidence="3">Peptidase C39-like domain-containing protein</fullName>
    </recommendedName>
</protein>
<reference evidence="2" key="1">
    <citation type="submission" date="2016-10" db="EMBL/GenBank/DDBJ databases">
        <authorList>
            <person name="Varghese N."/>
            <person name="Submissions S."/>
        </authorList>
    </citation>
    <scope>NUCLEOTIDE SEQUENCE [LARGE SCALE GENOMIC DNA]</scope>
    <source>
        <strain evidence="2">KPR-1</strain>
    </source>
</reference>
<proteinExistence type="predicted"/>
<evidence type="ECO:0000313" key="2">
    <source>
        <dbReference type="Proteomes" id="UP000199288"/>
    </source>
</evidence>
<dbReference type="AlphaFoldDB" id="A0A1H3Z110"/>
<name>A0A1H3Z110_9ACTO</name>
<dbReference type="OrthoDB" id="4762866at2"/>
<evidence type="ECO:0000313" key="1">
    <source>
        <dbReference type="EMBL" id="SEA17002.1"/>
    </source>
</evidence>
<sequence length="235" mass="25410">MLETTPDLRVWPVELGGHRLRQCDETSCGSAALVMLAASGDARLASWLAGTDLPPETALPEVPSWAMANQPPVEHRFEIAQRHVRGKLRGWPSALGTLPGGAAKMARFRNLDYEVTWLPSGAPRRAAGIRNLVGTVRSGIPCLLYVGGTTSDSLTKRIPRHVVLAVPAKDAHHADTINLYEPDSAALYQLPISRLDDDEKKAAFGNWSHIFAIVAPKATEIAQSSPLGAERTRLS</sequence>